<dbReference type="AlphaFoldDB" id="A0A3A1Y4R6"/>
<proteinExistence type="predicted"/>
<comment type="caution">
    <text evidence="1">The sequence shown here is derived from an EMBL/GenBank/DDBJ whole genome shotgun (WGS) entry which is preliminary data.</text>
</comment>
<name>A0A3A1Y4R6_9GAMM</name>
<dbReference type="OrthoDB" id="5679312at2"/>
<gene>
    <name evidence="1" type="ORF">CKF54_03310</name>
</gene>
<protein>
    <submittedName>
        <fullName evidence="1">Uncharacterized protein</fullName>
    </submittedName>
</protein>
<dbReference type="RefSeq" id="WP_119524864.1">
    <property type="nucleotide sequence ID" value="NZ_NRHC01000037.1"/>
</dbReference>
<evidence type="ECO:0000313" key="1">
    <source>
        <dbReference type="EMBL" id="RIY33233.1"/>
    </source>
</evidence>
<evidence type="ECO:0000313" key="2">
    <source>
        <dbReference type="Proteomes" id="UP000265691"/>
    </source>
</evidence>
<dbReference type="EMBL" id="NRHC01000037">
    <property type="protein sequence ID" value="RIY33233.1"/>
    <property type="molecule type" value="Genomic_DNA"/>
</dbReference>
<dbReference type="Proteomes" id="UP000265691">
    <property type="component" value="Unassembled WGS sequence"/>
</dbReference>
<reference evidence="1 2" key="1">
    <citation type="submission" date="2017-08" db="EMBL/GenBank/DDBJ databases">
        <title>Reclassification of Bisgaard taxon 37 and 44.</title>
        <authorList>
            <person name="Christensen H."/>
        </authorList>
    </citation>
    <scope>NUCLEOTIDE SEQUENCE [LARGE SCALE GENOMIC DNA]</scope>
    <source>
        <strain evidence="1 2">B96_3</strain>
    </source>
</reference>
<accession>A0A3A1Y4R6</accession>
<sequence>MFNNLFDKASSMLNAAQGLKDLDLSNPSQLLDQIKTLDFDQAKDKLQSLLPTLNQVFPISAEQVTSLLDKLGASTANKDTIVEIVEKVKSLLSSANK</sequence>
<keyword evidence="2" id="KW-1185">Reference proteome</keyword>
<organism evidence="1 2">
    <name type="scientific">Psittacicella hinzii</name>
    <dbReference type="NCBI Taxonomy" id="2028575"/>
    <lineage>
        <taxon>Bacteria</taxon>
        <taxon>Pseudomonadati</taxon>
        <taxon>Pseudomonadota</taxon>
        <taxon>Gammaproteobacteria</taxon>
        <taxon>Pasteurellales</taxon>
        <taxon>Psittacicellaceae</taxon>
        <taxon>Psittacicella</taxon>
    </lineage>
</organism>